<accession>A0A136J4I9</accession>
<dbReference type="OrthoDB" id="5427664at2759"/>
<feature type="transmembrane region" description="Helical" evidence="1">
    <location>
        <begin position="61"/>
        <end position="83"/>
    </location>
</feature>
<sequence>MFAYLFVIVYSYAYCMSMLFHGFGFLSRLRTMDNFLLNWSRGLVRQPLQYSRRGRRVITRWFPANALIWIMFSGPFFVCYRLIRLVVIAVNELLGSTMASLILDCIWFFFGILDIVEDKAWALKFMSDEEYQAKLEWGFGQVVPMLLVVSPLWGMWLTWEEAKCDGKGKHKRELLPTNVASSDVNPSEIPEEESLRLRGVRTWA</sequence>
<evidence type="ECO:0000256" key="1">
    <source>
        <dbReference type="SAM" id="Phobius"/>
    </source>
</evidence>
<dbReference type="Proteomes" id="UP000070501">
    <property type="component" value="Unassembled WGS sequence"/>
</dbReference>
<gene>
    <name evidence="2" type="ORF">Micbo1qcDRAFT_175044</name>
</gene>
<name>A0A136J4I9_9PEZI</name>
<dbReference type="InParanoid" id="A0A136J4I9"/>
<reference evidence="3" key="1">
    <citation type="submission" date="2016-02" db="EMBL/GenBank/DDBJ databases">
        <title>Draft genome sequence of Microdochium bolleyi, a fungal endophyte of beachgrass.</title>
        <authorList>
            <consortium name="DOE Joint Genome Institute"/>
            <person name="David A.S."/>
            <person name="May G."/>
            <person name="Haridas S."/>
            <person name="Lim J."/>
            <person name="Wang M."/>
            <person name="Labutti K."/>
            <person name="Lipzen A."/>
            <person name="Barry K."/>
            <person name="Grigoriev I.V."/>
        </authorList>
    </citation>
    <scope>NUCLEOTIDE SEQUENCE [LARGE SCALE GENOMIC DNA]</scope>
    <source>
        <strain evidence="3">J235TASD1</strain>
    </source>
</reference>
<feature type="transmembrane region" description="Helical" evidence="1">
    <location>
        <begin position="95"/>
        <end position="116"/>
    </location>
</feature>
<evidence type="ECO:0000313" key="2">
    <source>
        <dbReference type="EMBL" id="KXJ92043.1"/>
    </source>
</evidence>
<feature type="transmembrane region" description="Helical" evidence="1">
    <location>
        <begin position="137"/>
        <end position="159"/>
    </location>
</feature>
<organism evidence="2 3">
    <name type="scientific">Microdochium bolleyi</name>
    <dbReference type="NCBI Taxonomy" id="196109"/>
    <lineage>
        <taxon>Eukaryota</taxon>
        <taxon>Fungi</taxon>
        <taxon>Dikarya</taxon>
        <taxon>Ascomycota</taxon>
        <taxon>Pezizomycotina</taxon>
        <taxon>Sordariomycetes</taxon>
        <taxon>Xylariomycetidae</taxon>
        <taxon>Xylariales</taxon>
        <taxon>Microdochiaceae</taxon>
        <taxon>Microdochium</taxon>
    </lineage>
</organism>
<keyword evidence="3" id="KW-1185">Reference proteome</keyword>
<evidence type="ECO:0000313" key="3">
    <source>
        <dbReference type="Proteomes" id="UP000070501"/>
    </source>
</evidence>
<protein>
    <submittedName>
        <fullName evidence="2">Uncharacterized protein</fullName>
    </submittedName>
</protein>
<dbReference type="AlphaFoldDB" id="A0A136J4I9"/>
<feature type="transmembrane region" description="Helical" evidence="1">
    <location>
        <begin position="6"/>
        <end position="26"/>
    </location>
</feature>
<proteinExistence type="predicted"/>
<keyword evidence="1" id="KW-0472">Membrane</keyword>
<keyword evidence="1" id="KW-1133">Transmembrane helix</keyword>
<keyword evidence="1" id="KW-0812">Transmembrane</keyword>
<dbReference type="EMBL" id="KQ964249">
    <property type="protein sequence ID" value="KXJ92043.1"/>
    <property type="molecule type" value="Genomic_DNA"/>
</dbReference>